<comment type="caution">
    <text evidence="2">The sequence shown here is derived from an EMBL/GenBank/DDBJ whole genome shotgun (WGS) entry which is preliminary data.</text>
</comment>
<name>A0ABR4RAL5_BORBO</name>
<evidence type="ECO:0000256" key="1">
    <source>
        <dbReference type="SAM" id="Coils"/>
    </source>
</evidence>
<keyword evidence="3" id="KW-1185">Reference proteome</keyword>
<accession>A0ABR4RAL5</accession>
<feature type="non-terminal residue" evidence="2">
    <location>
        <position position="154"/>
    </location>
</feature>
<organism evidence="2 3">
    <name type="scientific">Bordetella bronchiseptica 00-P-2796</name>
    <dbReference type="NCBI Taxonomy" id="1331199"/>
    <lineage>
        <taxon>Bacteria</taxon>
        <taxon>Pseudomonadati</taxon>
        <taxon>Pseudomonadota</taxon>
        <taxon>Betaproteobacteria</taxon>
        <taxon>Burkholderiales</taxon>
        <taxon>Alcaligenaceae</taxon>
        <taxon>Bordetella</taxon>
    </lineage>
</organism>
<dbReference type="Proteomes" id="UP000025756">
    <property type="component" value="Unassembled WGS sequence"/>
</dbReference>
<sequence length="154" mass="16716">MNTSVTGFRLLDGSDSATAHARDQAPADAGALSVSQLERWLDEIRNQPTWRREADKACDYYDGNQLDAETLARLEAKGLGPLVTNLIQPTVNAVLGMEAKTRTDWRVGGDDDQYQDVAEALSAKMHEAEREAQADTATSDAYASQIKAGFGVVE</sequence>
<reference evidence="2 3" key="1">
    <citation type="submission" date="2014-03" db="EMBL/GenBank/DDBJ databases">
        <title>Genome sequence of Bordetella bronchiseptica.</title>
        <authorList>
            <person name="Harvill E."/>
            <person name="Goodfield L.L."/>
            <person name="Ivanov Y.V."/>
            <person name="Meyer J.A."/>
            <person name="Muse S.J."/>
            <person name="Jacobs N."/>
            <person name="Bendor L."/>
            <person name="Smallridge W.E."/>
            <person name="Brinkac L.M."/>
            <person name="Sanka R."/>
            <person name="Kim M."/>
            <person name="Losada L."/>
        </authorList>
    </citation>
    <scope>NUCLEOTIDE SEQUENCE [LARGE SCALE GENOMIC DNA]</scope>
    <source>
        <strain evidence="2 3">00-P-2796</strain>
    </source>
</reference>
<evidence type="ECO:0000313" key="2">
    <source>
        <dbReference type="EMBL" id="KCV32915.1"/>
    </source>
</evidence>
<dbReference type="Pfam" id="PF16510">
    <property type="entry name" value="P22_portal"/>
    <property type="match status" value="1"/>
</dbReference>
<gene>
    <name evidence="2" type="ORF">L490_5258</name>
</gene>
<protein>
    <submittedName>
        <fullName evidence="2">N-acetyltransferase YedL</fullName>
    </submittedName>
</protein>
<evidence type="ECO:0000313" key="3">
    <source>
        <dbReference type="Proteomes" id="UP000025756"/>
    </source>
</evidence>
<dbReference type="EMBL" id="JGWH01000124">
    <property type="protein sequence ID" value="KCV32915.1"/>
    <property type="molecule type" value="Genomic_DNA"/>
</dbReference>
<feature type="coiled-coil region" evidence="1">
    <location>
        <begin position="111"/>
        <end position="138"/>
    </location>
</feature>
<keyword evidence="1" id="KW-0175">Coiled coil</keyword>
<proteinExistence type="predicted"/>
<dbReference type="InterPro" id="IPR032427">
    <property type="entry name" value="P22_portal"/>
</dbReference>